<keyword evidence="4" id="KW-0372">Hormone</keyword>
<feature type="signal peptide" evidence="6">
    <location>
        <begin position="1"/>
        <end position="18"/>
    </location>
</feature>
<dbReference type="PANTHER" id="PTHR11416">
    <property type="entry name" value="PRO-OPIOMELANOCORTIN"/>
    <property type="match status" value="1"/>
</dbReference>
<keyword evidence="10" id="KW-1185">Reference proteome</keyword>
<keyword evidence="3" id="KW-0964">Secreted</keyword>
<evidence type="ECO:0000256" key="3">
    <source>
        <dbReference type="ARBA" id="ARBA00022525"/>
    </source>
</evidence>
<dbReference type="GO" id="GO:0007218">
    <property type="term" value="P:neuropeptide signaling pathway"/>
    <property type="evidence" value="ECO:0007669"/>
    <property type="project" value="TreeGrafter"/>
</dbReference>
<dbReference type="PANTHER" id="PTHR11416:SF7">
    <property type="entry name" value="PRO-OPIOMELANOCORTIN"/>
    <property type="match status" value="1"/>
</dbReference>
<dbReference type="AlphaFoldDB" id="A0AAW0MUW7"/>
<feature type="domain" description="Pro-opiomelanocortin N-terminal" evidence="8">
    <location>
        <begin position="22"/>
        <end position="66"/>
    </location>
</feature>
<dbReference type="Pfam" id="PF08384">
    <property type="entry name" value="NPP"/>
    <property type="match status" value="1"/>
</dbReference>
<dbReference type="InterPro" id="IPR050878">
    <property type="entry name" value="POMC-derived_peptides"/>
</dbReference>
<comment type="subcellular location">
    <subcellularLocation>
        <location evidence="1">Secreted</location>
    </subcellularLocation>
</comment>
<gene>
    <name evidence="9" type="ORF">WMY93_032936</name>
</gene>
<accession>A0AAW0MUW7</accession>
<feature type="domain" description="Pro-opiomelanocortin/corticotropin ACTH central region" evidence="7">
    <location>
        <begin position="86"/>
        <end position="125"/>
    </location>
</feature>
<reference evidence="10" key="1">
    <citation type="submission" date="2024-04" db="EMBL/GenBank/DDBJ databases">
        <title>Salinicola lusitanus LLJ914,a marine bacterium isolated from the Okinawa Trough.</title>
        <authorList>
            <person name="Li J."/>
        </authorList>
    </citation>
    <scope>NUCLEOTIDE SEQUENCE [LARGE SCALE GENOMIC DNA]</scope>
</reference>
<dbReference type="InterPro" id="IPR013593">
    <property type="entry name" value="Melanocortin_N"/>
</dbReference>
<evidence type="ECO:0000259" key="7">
    <source>
        <dbReference type="SMART" id="SM01363"/>
    </source>
</evidence>
<organism evidence="9 10">
    <name type="scientific">Mugilogobius chulae</name>
    <name type="common">yellowstripe goby</name>
    <dbReference type="NCBI Taxonomy" id="88201"/>
    <lineage>
        <taxon>Eukaryota</taxon>
        <taxon>Metazoa</taxon>
        <taxon>Chordata</taxon>
        <taxon>Craniata</taxon>
        <taxon>Vertebrata</taxon>
        <taxon>Euteleostomi</taxon>
        <taxon>Actinopterygii</taxon>
        <taxon>Neopterygii</taxon>
        <taxon>Teleostei</taxon>
        <taxon>Neoteleostei</taxon>
        <taxon>Acanthomorphata</taxon>
        <taxon>Gobiaria</taxon>
        <taxon>Gobiiformes</taxon>
        <taxon>Gobioidei</taxon>
        <taxon>Gobiidae</taxon>
        <taxon>Gobionellinae</taxon>
        <taxon>Mugilogobius</taxon>
    </lineage>
</organism>
<keyword evidence="6" id="KW-0732">Signal</keyword>
<evidence type="ECO:0000313" key="9">
    <source>
        <dbReference type="EMBL" id="KAK7880426.1"/>
    </source>
</evidence>
<evidence type="ECO:0000259" key="8">
    <source>
        <dbReference type="SMART" id="SM01364"/>
    </source>
</evidence>
<dbReference type="Pfam" id="PF00976">
    <property type="entry name" value="ACTH_domain"/>
    <property type="match status" value="1"/>
</dbReference>
<evidence type="ECO:0000256" key="1">
    <source>
        <dbReference type="ARBA" id="ARBA00004613"/>
    </source>
</evidence>
<evidence type="ECO:0008006" key="11">
    <source>
        <dbReference type="Google" id="ProtNLM"/>
    </source>
</evidence>
<comment type="similarity">
    <text evidence="2">Belongs to the POMC family.</text>
</comment>
<dbReference type="Proteomes" id="UP001460270">
    <property type="component" value="Unassembled WGS sequence"/>
</dbReference>
<feature type="region of interest" description="Disordered" evidence="5">
    <location>
        <begin position="56"/>
        <end position="84"/>
    </location>
</feature>
<evidence type="ECO:0000256" key="4">
    <source>
        <dbReference type="ARBA" id="ARBA00022702"/>
    </source>
</evidence>
<evidence type="ECO:0000313" key="10">
    <source>
        <dbReference type="Proteomes" id="UP001460270"/>
    </source>
</evidence>
<dbReference type="GO" id="GO:0005576">
    <property type="term" value="C:extracellular region"/>
    <property type="evidence" value="ECO:0007669"/>
    <property type="project" value="UniProtKB-SubCell"/>
</dbReference>
<proteinExistence type="inferred from homology"/>
<feature type="chain" id="PRO_5043866780" description="Adrenocorticotropic hormone" evidence="6">
    <location>
        <begin position="19"/>
        <end position="138"/>
    </location>
</feature>
<dbReference type="InterPro" id="IPR013531">
    <property type="entry name" value="Mcrtin_ACTH_cent"/>
</dbReference>
<comment type="caution">
    <text evidence="9">The sequence shown here is derived from an EMBL/GenBank/DDBJ whole genome shotgun (WGS) entry which is preliminary data.</text>
</comment>
<feature type="compositionally biased region" description="Low complexity" evidence="5">
    <location>
        <begin position="71"/>
        <end position="80"/>
    </location>
</feature>
<evidence type="ECO:0000256" key="2">
    <source>
        <dbReference type="ARBA" id="ARBA00005832"/>
    </source>
</evidence>
<protein>
    <recommendedName>
        <fullName evidence="11">Adrenocorticotropic hormone</fullName>
    </recommendedName>
</protein>
<sequence>MCPAWLLAVLVVVGGVTGAVSQCWDHPSCRDLDLDLNLEDCLQLCRSDLSAETPVIPGPAHLQAPPPPLSDPALSLEDSAPQTKRSYSMEHFRWGKPVDANADPSKSTQTAWWRKTHQKFFPAKCDAPWPISSRRRRG</sequence>
<dbReference type="EMBL" id="JBBPFD010000099">
    <property type="protein sequence ID" value="KAK7880426.1"/>
    <property type="molecule type" value="Genomic_DNA"/>
</dbReference>
<dbReference type="GO" id="GO:0005184">
    <property type="term" value="F:neuropeptide hormone activity"/>
    <property type="evidence" value="ECO:0007669"/>
    <property type="project" value="TreeGrafter"/>
</dbReference>
<evidence type="ECO:0000256" key="6">
    <source>
        <dbReference type="SAM" id="SignalP"/>
    </source>
</evidence>
<evidence type="ECO:0000256" key="5">
    <source>
        <dbReference type="SAM" id="MobiDB-lite"/>
    </source>
</evidence>
<dbReference type="SMART" id="SM01364">
    <property type="entry name" value="NPP"/>
    <property type="match status" value="1"/>
</dbReference>
<name>A0AAW0MUW7_9GOBI</name>
<dbReference type="SMART" id="SM01363">
    <property type="entry name" value="ACTH_domain"/>
    <property type="match status" value="1"/>
</dbReference>